<dbReference type="Gene3D" id="3.10.180.10">
    <property type="entry name" value="2,3-Dihydroxybiphenyl 1,2-Dioxygenase, domain 1"/>
    <property type="match status" value="2"/>
</dbReference>
<protein>
    <submittedName>
        <fullName evidence="3">Catechol 2,3-dioxygenase</fullName>
    </submittedName>
</protein>
<dbReference type="InterPro" id="IPR029068">
    <property type="entry name" value="Glyas_Bleomycin-R_OHBP_Dase"/>
</dbReference>
<evidence type="ECO:0000259" key="2">
    <source>
        <dbReference type="PROSITE" id="PS51819"/>
    </source>
</evidence>
<evidence type="ECO:0000256" key="1">
    <source>
        <dbReference type="ARBA" id="ARBA00022723"/>
    </source>
</evidence>
<dbReference type="AlphaFoldDB" id="A0A1I3Y1I3"/>
<keyword evidence="4" id="KW-1185">Reference proteome</keyword>
<dbReference type="InterPro" id="IPR037523">
    <property type="entry name" value="VOC_core"/>
</dbReference>
<evidence type="ECO:0000313" key="4">
    <source>
        <dbReference type="Proteomes" id="UP000199589"/>
    </source>
</evidence>
<dbReference type="InterPro" id="IPR018146">
    <property type="entry name" value="Glyoxalase_1_CS"/>
</dbReference>
<gene>
    <name evidence="3" type="ORF">SAMN04488569_101838</name>
</gene>
<keyword evidence="1" id="KW-0479">Metal-binding</keyword>
<accession>A0A1I3Y1I3</accession>
<dbReference type="GO" id="GO:0046872">
    <property type="term" value="F:metal ion binding"/>
    <property type="evidence" value="ECO:0007669"/>
    <property type="project" value="UniProtKB-KW"/>
</dbReference>
<keyword evidence="3" id="KW-0223">Dioxygenase</keyword>
<dbReference type="Pfam" id="PF00903">
    <property type="entry name" value="Glyoxalase"/>
    <property type="match status" value="2"/>
</dbReference>
<dbReference type="GO" id="GO:0051213">
    <property type="term" value="F:dioxygenase activity"/>
    <property type="evidence" value="ECO:0007669"/>
    <property type="project" value="UniProtKB-KW"/>
</dbReference>
<evidence type="ECO:0000313" key="3">
    <source>
        <dbReference type="EMBL" id="SFK25698.1"/>
    </source>
</evidence>
<dbReference type="PROSITE" id="PS51819">
    <property type="entry name" value="VOC"/>
    <property type="match status" value="2"/>
</dbReference>
<keyword evidence="3" id="KW-0560">Oxidoreductase</keyword>
<dbReference type="PANTHER" id="PTHR43279">
    <property type="entry name" value="CATECHOL-2,3-DIOXYGENASE"/>
    <property type="match status" value="1"/>
</dbReference>
<dbReference type="CDD" id="cd16359">
    <property type="entry name" value="VOC_BsCatE_like_C"/>
    <property type="match status" value="1"/>
</dbReference>
<organism evidence="3 4">
    <name type="scientific">Marinilactibacillus piezotolerans</name>
    <dbReference type="NCBI Taxonomy" id="258723"/>
    <lineage>
        <taxon>Bacteria</taxon>
        <taxon>Bacillati</taxon>
        <taxon>Bacillota</taxon>
        <taxon>Bacilli</taxon>
        <taxon>Lactobacillales</taxon>
        <taxon>Carnobacteriaceae</taxon>
        <taxon>Marinilactibacillus</taxon>
    </lineage>
</organism>
<reference evidence="4" key="1">
    <citation type="submission" date="2016-10" db="EMBL/GenBank/DDBJ databases">
        <authorList>
            <person name="Varghese N."/>
            <person name="Submissions S."/>
        </authorList>
    </citation>
    <scope>NUCLEOTIDE SEQUENCE [LARGE SCALE GENOMIC DNA]</scope>
    <source>
        <strain evidence="4">DSM 16108</strain>
    </source>
</reference>
<name>A0A1I3Y1I3_9LACT</name>
<dbReference type="Proteomes" id="UP000199589">
    <property type="component" value="Unassembled WGS sequence"/>
</dbReference>
<dbReference type="PANTHER" id="PTHR43279:SF1">
    <property type="entry name" value="CATECHOL-2,3-DIOXYGENASE"/>
    <property type="match status" value="1"/>
</dbReference>
<feature type="domain" description="VOC" evidence="2">
    <location>
        <begin position="171"/>
        <end position="293"/>
    </location>
</feature>
<dbReference type="OrthoDB" id="9792626at2"/>
<dbReference type="PROSITE" id="PS00934">
    <property type="entry name" value="GLYOXALASE_I_1"/>
    <property type="match status" value="1"/>
</dbReference>
<dbReference type="GO" id="GO:0004462">
    <property type="term" value="F:lactoylglutathione lyase activity"/>
    <property type="evidence" value="ECO:0007669"/>
    <property type="project" value="InterPro"/>
</dbReference>
<dbReference type="InterPro" id="IPR004360">
    <property type="entry name" value="Glyas_Fos-R_dOase_dom"/>
</dbReference>
<proteinExistence type="predicted"/>
<sequence length="293" mass="33043">MNQLFKIDQSIFIRTVTLKVKDLVKVADYYERIGLKRLTETEREITLGISELKPPLLILKKVQEPNPPRKVAGLFHTAFLLPERKDLGNVLYHLLSEQIPIEGASDHGYSEAVYLRDPEGNGIEIYSDKPKSKWDIKPNGRIAGITIEMDTEGVLASRDENAAALFPVQTIIGHVHLSVSSLEATQNFYEKILGMDLKDRFGEQANFFAMNGYHHHIGTNIWLGRNLPAPSEKDLGLEGFSIIVTSKEYWLNLKEQLKSCGVNVMEQGENRFAIIDPNGIKIKFLKNSPDNSL</sequence>
<feature type="domain" description="VOC" evidence="2">
    <location>
        <begin position="12"/>
        <end position="128"/>
    </location>
</feature>
<dbReference type="RefSeq" id="WP_072695520.1">
    <property type="nucleotide sequence ID" value="NZ_FOSJ01000018.1"/>
</dbReference>
<dbReference type="EMBL" id="FOSJ01000018">
    <property type="protein sequence ID" value="SFK25698.1"/>
    <property type="molecule type" value="Genomic_DNA"/>
</dbReference>
<dbReference type="SUPFAM" id="SSF54593">
    <property type="entry name" value="Glyoxalase/Bleomycin resistance protein/Dihydroxybiphenyl dioxygenase"/>
    <property type="match status" value="2"/>
</dbReference>